<dbReference type="Gene3D" id="3.40.390.10">
    <property type="entry name" value="Collagenase (Catalytic Domain)"/>
    <property type="match status" value="1"/>
</dbReference>
<evidence type="ECO:0000313" key="1">
    <source>
        <dbReference type="EMBL" id="TWT89805.1"/>
    </source>
</evidence>
<comment type="caution">
    <text evidence="1">The sequence shown here is derived from an EMBL/GenBank/DDBJ whole genome shotgun (WGS) entry which is preliminary data.</text>
</comment>
<dbReference type="PANTHER" id="PTHR30164">
    <property type="entry name" value="MTFA PEPTIDASE"/>
    <property type="match status" value="1"/>
</dbReference>
<dbReference type="Proteomes" id="UP000315440">
    <property type="component" value="Unassembled WGS sequence"/>
</dbReference>
<reference evidence="1 2" key="1">
    <citation type="submission" date="2019-02" db="EMBL/GenBank/DDBJ databases">
        <title>Deep-cultivation of Planctomycetes and their phenomic and genomic characterization uncovers novel biology.</title>
        <authorList>
            <person name="Wiegand S."/>
            <person name="Jogler M."/>
            <person name="Boedeker C."/>
            <person name="Pinto D."/>
            <person name="Vollmers J."/>
            <person name="Rivas-Marin E."/>
            <person name="Kohn T."/>
            <person name="Peeters S.H."/>
            <person name="Heuer A."/>
            <person name="Rast P."/>
            <person name="Oberbeckmann S."/>
            <person name="Bunk B."/>
            <person name="Jeske O."/>
            <person name="Meyerdierks A."/>
            <person name="Storesund J.E."/>
            <person name="Kallscheuer N."/>
            <person name="Luecker S."/>
            <person name="Lage O.M."/>
            <person name="Pohl T."/>
            <person name="Merkel B.J."/>
            <person name="Hornburger P."/>
            <person name="Mueller R.-W."/>
            <person name="Bruemmer F."/>
            <person name="Labrenz M."/>
            <person name="Spormann A.M."/>
            <person name="Op Den Camp H."/>
            <person name="Overmann J."/>
            <person name="Amann R."/>
            <person name="Jetten M.S.M."/>
            <person name="Mascher T."/>
            <person name="Medema M.H."/>
            <person name="Devos D.P."/>
            <person name="Kaster A.-K."/>
            <person name="Ovreas L."/>
            <person name="Rohde M."/>
            <person name="Galperin M.Y."/>
            <person name="Jogler C."/>
        </authorList>
    </citation>
    <scope>NUCLEOTIDE SEQUENCE [LARGE SCALE GENOMIC DNA]</scope>
    <source>
        <strain evidence="1 2">Mal64</strain>
    </source>
</reference>
<dbReference type="GO" id="GO:0008237">
    <property type="term" value="F:metallopeptidase activity"/>
    <property type="evidence" value="ECO:0007669"/>
    <property type="project" value="InterPro"/>
</dbReference>
<dbReference type="EMBL" id="SJPQ01000001">
    <property type="protein sequence ID" value="TWT89805.1"/>
    <property type="molecule type" value="Genomic_DNA"/>
</dbReference>
<dbReference type="InterPro" id="IPR010384">
    <property type="entry name" value="MtfA_fam"/>
</dbReference>
<accession>A0A5C5ZRT6</accession>
<dbReference type="PANTHER" id="PTHR30164:SF2">
    <property type="entry name" value="PROTEIN MTFA"/>
    <property type="match status" value="1"/>
</dbReference>
<dbReference type="SUPFAM" id="SSF55486">
    <property type="entry name" value="Metalloproteases ('zincins'), catalytic domain"/>
    <property type="match status" value="1"/>
</dbReference>
<name>A0A5C5ZRT6_9BACT</name>
<proteinExistence type="predicted"/>
<sequence length="258" mass="29631">MLPSWFKKRRRERVASAGLDEEWRDRAHQLCWQYPRLDPVEQRRLEELAAVFIAEKKWEGCGGFEVDDVVKQTIASQVALMTLGFDDEHFDSTMSVLVYPDAYVARDYLAVDDHSVLEFDTARLGEAWRRGPVVLSWPNVEAAGRGPNSGISLVHHEFAHQLDNLSDEANGLPPMPSHEAARSWLTTSRNARKRLSRELRSGVDAPLDEYATTNATEFFAVATEAFFQTPRLLKRWDGELFTQFVGFFRQDPMRWADR</sequence>
<dbReference type="AlphaFoldDB" id="A0A5C5ZRT6"/>
<evidence type="ECO:0000313" key="2">
    <source>
        <dbReference type="Proteomes" id="UP000315440"/>
    </source>
</evidence>
<dbReference type="RefSeq" id="WP_146395793.1">
    <property type="nucleotide sequence ID" value="NZ_SJPQ01000001.1"/>
</dbReference>
<dbReference type="Pfam" id="PF06167">
    <property type="entry name" value="Peptidase_M90"/>
    <property type="match status" value="1"/>
</dbReference>
<keyword evidence="2" id="KW-1185">Reference proteome</keyword>
<dbReference type="GO" id="GO:0004177">
    <property type="term" value="F:aminopeptidase activity"/>
    <property type="evidence" value="ECO:0007669"/>
    <property type="project" value="TreeGrafter"/>
</dbReference>
<dbReference type="InterPro" id="IPR024079">
    <property type="entry name" value="MetalloPept_cat_dom_sf"/>
</dbReference>
<gene>
    <name evidence="1" type="primary">mtfA</name>
    <name evidence="1" type="ORF">Mal64_01840</name>
</gene>
<dbReference type="CDD" id="cd20169">
    <property type="entry name" value="Peptidase_M90_mtfA"/>
    <property type="match status" value="1"/>
</dbReference>
<organism evidence="1 2">
    <name type="scientific">Pseudobythopirellula maris</name>
    <dbReference type="NCBI Taxonomy" id="2527991"/>
    <lineage>
        <taxon>Bacteria</taxon>
        <taxon>Pseudomonadati</taxon>
        <taxon>Planctomycetota</taxon>
        <taxon>Planctomycetia</taxon>
        <taxon>Pirellulales</taxon>
        <taxon>Lacipirellulaceae</taxon>
        <taxon>Pseudobythopirellula</taxon>
    </lineage>
</organism>
<dbReference type="Gene3D" id="1.10.472.150">
    <property type="entry name" value="Glucose-regulated metallo-peptidase M90, N-terminal domain"/>
    <property type="match status" value="1"/>
</dbReference>
<dbReference type="OrthoDB" id="9786424at2"/>
<protein>
    <submittedName>
        <fullName evidence="1">Protein MtfA</fullName>
    </submittedName>
</protein>
<dbReference type="GO" id="GO:0005829">
    <property type="term" value="C:cytosol"/>
    <property type="evidence" value="ECO:0007669"/>
    <property type="project" value="TreeGrafter"/>
</dbReference>
<dbReference type="InterPro" id="IPR042252">
    <property type="entry name" value="MtfA_N"/>
</dbReference>